<name>A0AAD3RA18_LATJO</name>
<comment type="caution">
    <text evidence="2">The sequence shown here is derived from an EMBL/GenBank/DDBJ whole genome shotgun (WGS) entry which is preliminary data.</text>
</comment>
<feature type="compositionally biased region" description="Polar residues" evidence="1">
    <location>
        <begin position="121"/>
        <end position="130"/>
    </location>
</feature>
<feature type="compositionally biased region" description="Low complexity" evidence="1">
    <location>
        <begin position="57"/>
        <end position="68"/>
    </location>
</feature>
<dbReference type="GO" id="GO:0016301">
    <property type="term" value="F:kinase activity"/>
    <property type="evidence" value="ECO:0007669"/>
    <property type="project" value="UniProtKB-KW"/>
</dbReference>
<sequence>MKTQPQTPNNQGPERTRTLLITPKAPGAESTKTHTTIAKLQGPKRIRTLPTIPGAVRPESTRTPTSTPMVPGPQSSRTQPPTAKAAGPDSTTAQTAAPMVPGPKSSRTQPTTAKAAGPDSTKIQTTTPNVPGSERKNIQPTTPKIQGPERTGRLSATPKSTTPESTMKQTTKPKVQRQEKTRTRPTTPKFPGPETTRTGPTTLKAAGPESSMTWPKKSKVQGQEKTREWVTVNKAPEKILWSEKARASLSCYLASEAACSALRGGRREGGRVSYQKDLWTGRRGKPEHRGRSLPPPPLLLCVDDLCSSSLLLSTMNKMKNFKRRFSLSVPRTETIEENEFTEQINQLNIQHTQGLTPDRLGPPSHDASPVSPEPTTPGAQSPSHLHYHSKAQHRRFSMEDVSKRMSLPMDIRLPPEFLKKLQLESENSPLGKPLSRMSRRASLSDIGFGKLETYVKLGKLGE</sequence>
<keyword evidence="2" id="KW-0418">Kinase</keyword>
<keyword evidence="2" id="KW-0808">Transferase</keyword>
<feature type="compositionally biased region" description="Polar residues" evidence="1">
    <location>
        <begin position="157"/>
        <end position="173"/>
    </location>
</feature>
<feature type="region of interest" description="Disordered" evidence="1">
    <location>
        <begin position="1"/>
        <end position="222"/>
    </location>
</feature>
<evidence type="ECO:0000256" key="1">
    <source>
        <dbReference type="SAM" id="MobiDB-lite"/>
    </source>
</evidence>
<feature type="region of interest" description="Disordered" evidence="1">
    <location>
        <begin position="353"/>
        <end position="398"/>
    </location>
</feature>
<feature type="compositionally biased region" description="Low complexity" evidence="1">
    <location>
        <begin position="184"/>
        <end position="202"/>
    </location>
</feature>
<organism evidence="2 3">
    <name type="scientific">Lates japonicus</name>
    <name type="common">Japanese lates</name>
    <dbReference type="NCBI Taxonomy" id="270547"/>
    <lineage>
        <taxon>Eukaryota</taxon>
        <taxon>Metazoa</taxon>
        <taxon>Chordata</taxon>
        <taxon>Craniata</taxon>
        <taxon>Vertebrata</taxon>
        <taxon>Euteleostomi</taxon>
        <taxon>Actinopterygii</taxon>
        <taxon>Neopterygii</taxon>
        <taxon>Teleostei</taxon>
        <taxon>Neoteleostei</taxon>
        <taxon>Acanthomorphata</taxon>
        <taxon>Carangaria</taxon>
        <taxon>Carangaria incertae sedis</taxon>
        <taxon>Centropomidae</taxon>
        <taxon>Lates</taxon>
    </lineage>
</organism>
<reference evidence="2" key="1">
    <citation type="submission" date="2022-08" db="EMBL/GenBank/DDBJ databases">
        <title>Genome sequencing of akame (Lates japonicus).</title>
        <authorList>
            <person name="Hashiguchi Y."/>
            <person name="Takahashi H."/>
        </authorList>
    </citation>
    <scope>NUCLEOTIDE SEQUENCE</scope>
    <source>
        <strain evidence="2">Kochi</strain>
    </source>
</reference>
<keyword evidence="3" id="KW-1185">Reference proteome</keyword>
<dbReference type="Proteomes" id="UP001279410">
    <property type="component" value="Unassembled WGS sequence"/>
</dbReference>
<proteinExistence type="predicted"/>
<feature type="compositionally biased region" description="Polar residues" evidence="1">
    <location>
        <begin position="1"/>
        <end position="13"/>
    </location>
</feature>
<dbReference type="AlphaFoldDB" id="A0AAD3RA18"/>
<protein>
    <submittedName>
        <fullName evidence="2">Cyclin-dependent kinase 18</fullName>
    </submittedName>
</protein>
<feature type="compositionally biased region" description="Basic residues" evidence="1">
    <location>
        <begin position="385"/>
        <end position="395"/>
    </location>
</feature>
<evidence type="ECO:0000313" key="2">
    <source>
        <dbReference type="EMBL" id="GLD61353.1"/>
    </source>
</evidence>
<gene>
    <name evidence="2" type="ORF">AKAME5_001317400</name>
</gene>
<evidence type="ECO:0000313" key="3">
    <source>
        <dbReference type="Proteomes" id="UP001279410"/>
    </source>
</evidence>
<feature type="non-terminal residue" evidence="2">
    <location>
        <position position="462"/>
    </location>
</feature>
<dbReference type="EMBL" id="BRZM01000044">
    <property type="protein sequence ID" value="GLD61353.1"/>
    <property type="molecule type" value="Genomic_DNA"/>
</dbReference>
<accession>A0AAD3RA18</accession>